<name>A0A521BM69_9SPHI</name>
<keyword evidence="2" id="KW-1185">Reference proteome</keyword>
<dbReference type="RefSeq" id="WP_142601926.1">
    <property type="nucleotide sequence ID" value="NZ_FXSZ01000002.1"/>
</dbReference>
<evidence type="ECO:0000313" key="1">
    <source>
        <dbReference type="EMBL" id="SMO48244.1"/>
    </source>
</evidence>
<evidence type="ECO:0000313" key="2">
    <source>
        <dbReference type="Proteomes" id="UP000315971"/>
    </source>
</evidence>
<proteinExistence type="predicted"/>
<dbReference type="AlphaFoldDB" id="A0A521BM69"/>
<organism evidence="1 2">
    <name type="scientific">Solitalea koreensis</name>
    <dbReference type="NCBI Taxonomy" id="543615"/>
    <lineage>
        <taxon>Bacteria</taxon>
        <taxon>Pseudomonadati</taxon>
        <taxon>Bacteroidota</taxon>
        <taxon>Sphingobacteriia</taxon>
        <taxon>Sphingobacteriales</taxon>
        <taxon>Sphingobacteriaceae</taxon>
        <taxon>Solitalea</taxon>
    </lineage>
</organism>
<protein>
    <submittedName>
        <fullName evidence="1">Uncharacterized protein</fullName>
    </submittedName>
</protein>
<gene>
    <name evidence="1" type="ORF">SAMN06265350_102335</name>
</gene>
<accession>A0A521BM69</accession>
<dbReference type="OrthoDB" id="770153at2"/>
<dbReference type="EMBL" id="FXSZ01000002">
    <property type="protein sequence ID" value="SMO48244.1"/>
    <property type="molecule type" value="Genomic_DNA"/>
</dbReference>
<dbReference type="Proteomes" id="UP000315971">
    <property type="component" value="Unassembled WGS sequence"/>
</dbReference>
<reference evidence="1 2" key="1">
    <citation type="submission" date="2017-05" db="EMBL/GenBank/DDBJ databases">
        <authorList>
            <person name="Varghese N."/>
            <person name="Submissions S."/>
        </authorList>
    </citation>
    <scope>NUCLEOTIDE SEQUENCE [LARGE SCALE GENOMIC DNA]</scope>
    <source>
        <strain evidence="1 2">DSM 21342</strain>
    </source>
</reference>
<sequence length="102" mass="12077">MRNQLALTSIFPAAFEPVVSNKGKRNMYAVKRDECMAYRFYYHYHLQRCRFDDAIANMEHEFWLSGSTITNYLTRNNARLKEIIAQKPGTSDLKKLYPSFSW</sequence>